<dbReference type="AlphaFoldDB" id="A0A518D8N1"/>
<protein>
    <submittedName>
        <fullName evidence="2">Type II secretion system protein G</fullName>
    </submittedName>
</protein>
<dbReference type="KEGG" id="pnd:Pla175_12060"/>
<dbReference type="Pfam" id="PF07596">
    <property type="entry name" value="SBP_bac_10"/>
    <property type="match status" value="1"/>
</dbReference>
<gene>
    <name evidence="2" type="primary">xcpT_3</name>
    <name evidence="2" type="ORF">Pla175_12060</name>
</gene>
<reference evidence="2 3" key="1">
    <citation type="submission" date="2019-02" db="EMBL/GenBank/DDBJ databases">
        <title>Deep-cultivation of Planctomycetes and their phenomic and genomic characterization uncovers novel biology.</title>
        <authorList>
            <person name="Wiegand S."/>
            <person name="Jogler M."/>
            <person name="Boedeker C."/>
            <person name="Pinto D."/>
            <person name="Vollmers J."/>
            <person name="Rivas-Marin E."/>
            <person name="Kohn T."/>
            <person name="Peeters S.H."/>
            <person name="Heuer A."/>
            <person name="Rast P."/>
            <person name="Oberbeckmann S."/>
            <person name="Bunk B."/>
            <person name="Jeske O."/>
            <person name="Meyerdierks A."/>
            <person name="Storesund J.E."/>
            <person name="Kallscheuer N."/>
            <person name="Luecker S."/>
            <person name="Lage O.M."/>
            <person name="Pohl T."/>
            <person name="Merkel B.J."/>
            <person name="Hornburger P."/>
            <person name="Mueller R.-W."/>
            <person name="Bruemmer F."/>
            <person name="Labrenz M."/>
            <person name="Spormann A.M."/>
            <person name="Op den Camp H."/>
            <person name="Overmann J."/>
            <person name="Amann R."/>
            <person name="Jetten M.S.M."/>
            <person name="Mascher T."/>
            <person name="Medema M.H."/>
            <person name="Devos D.P."/>
            <person name="Kaster A.-K."/>
            <person name="Ovreas L."/>
            <person name="Rohde M."/>
            <person name="Galperin M.Y."/>
            <person name="Jogler C."/>
        </authorList>
    </citation>
    <scope>NUCLEOTIDE SEQUENCE [LARGE SCALE GENOMIC DNA]</scope>
    <source>
        <strain evidence="2 3">Pla175</strain>
    </source>
</reference>
<dbReference type="OrthoDB" id="273879at2"/>
<evidence type="ECO:0000313" key="3">
    <source>
        <dbReference type="Proteomes" id="UP000317429"/>
    </source>
</evidence>
<dbReference type="InterPro" id="IPR045584">
    <property type="entry name" value="Pilin-like"/>
</dbReference>
<dbReference type="Pfam" id="PF07963">
    <property type="entry name" value="N_methyl"/>
    <property type="match status" value="1"/>
</dbReference>
<dbReference type="Proteomes" id="UP000317429">
    <property type="component" value="Chromosome"/>
</dbReference>
<dbReference type="PROSITE" id="PS00409">
    <property type="entry name" value="PROKAR_NTER_METHYL"/>
    <property type="match status" value="1"/>
</dbReference>
<keyword evidence="3" id="KW-1185">Reference proteome</keyword>
<dbReference type="Gene3D" id="3.30.700.10">
    <property type="entry name" value="Glycoprotein, Type 4 Pilin"/>
    <property type="match status" value="1"/>
</dbReference>
<dbReference type="SUPFAM" id="SSF54523">
    <property type="entry name" value="Pili subunits"/>
    <property type="match status" value="1"/>
</dbReference>
<evidence type="ECO:0000313" key="2">
    <source>
        <dbReference type="EMBL" id="QDU87839.1"/>
    </source>
</evidence>
<name>A0A518D8N1_9BACT</name>
<feature type="domain" description="DUF1559" evidence="1">
    <location>
        <begin position="31"/>
        <end position="60"/>
    </location>
</feature>
<dbReference type="InterPro" id="IPR012902">
    <property type="entry name" value="N_methyl_site"/>
</dbReference>
<evidence type="ECO:0000259" key="1">
    <source>
        <dbReference type="Pfam" id="PF07596"/>
    </source>
</evidence>
<dbReference type="NCBIfam" id="TIGR02532">
    <property type="entry name" value="IV_pilin_GFxxxE"/>
    <property type="match status" value="1"/>
</dbReference>
<accession>A0A518D8N1</accession>
<organism evidence="2 3">
    <name type="scientific">Pirellulimonas nuda</name>
    <dbReference type="NCBI Taxonomy" id="2528009"/>
    <lineage>
        <taxon>Bacteria</taxon>
        <taxon>Pseudomonadati</taxon>
        <taxon>Planctomycetota</taxon>
        <taxon>Planctomycetia</taxon>
        <taxon>Pirellulales</taxon>
        <taxon>Lacipirellulaceae</taxon>
        <taxon>Pirellulimonas</taxon>
    </lineage>
</organism>
<proteinExistence type="predicted"/>
<dbReference type="InterPro" id="IPR011453">
    <property type="entry name" value="DUF1559"/>
</dbReference>
<dbReference type="PANTHER" id="PTHR30093:SF2">
    <property type="entry name" value="TYPE II SECRETION SYSTEM PROTEIN H"/>
    <property type="match status" value="1"/>
</dbReference>
<dbReference type="PANTHER" id="PTHR30093">
    <property type="entry name" value="GENERAL SECRETION PATHWAY PROTEIN G"/>
    <property type="match status" value="1"/>
</dbReference>
<sequence length="196" mass="21558">MRRSGGFTLVELIVVIGIVGVLVALLLPAVQSARAASRRTACQSNLRQVGLAMTQYLDQKGDRGKFPKVAKLPNSLNPEGLPSLYDVLAGHCEENREMFRCPSDAYEPSEATLEADPDAGRYASYFQREGLSYEYPSIFLAGRNRQQVRESPEGTRGSGKIWIVFDFDTFHGPAGEDGARNYVYLDGHVDALLVAE</sequence>
<dbReference type="EMBL" id="CP036291">
    <property type="protein sequence ID" value="QDU87839.1"/>
    <property type="molecule type" value="Genomic_DNA"/>
</dbReference>